<dbReference type="CDD" id="cd10017">
    <property type="entry name" value="B3_DNA"/>
    <property type="match status" value="2"/>
</dbReference>
<dbReference type="AlphaFoldDB" id="A0AAV7DVV0"/>
<dbReference type="InterPro" id="IPR015300">
    <property type="entry name" value="DNA-bd_pseudobarrel_sf"/>
</dbReference>
<dbReference type="InterPro" id="IPR044837">
    <property type="entry name" value="REM16-like"/>
</dbReference>
<feature type="domain" description="TF-B3" evidence="6">
    <location>
        <begin position="12"/>
        <end position="106"/>
    </location>
</feature>
<keyword evidence="4" id="KW-0804">Transcription</keyword>
<protein>
    <recommendedName>
        <fullName evidence="6">TF-B3 domain-containing protein</fullName>
    </recommendedName>
</protein>
<dbReference type="GO" id="GO:0005634">
    <property type="term" value="C:nucleus"/>
    <property type="evidence" value="ECO:0007669"/>
    <property type="project" value="UniProtKB-SubCell"/>
</dbReference>
<evidence type="ECO:0000256" key="3">
    <source>
        <dbReference type="ARBA" id="ARBA00023125"/>
    </source>
</evidence>
<dbReference type="EMBL" id="JAINDJ010000008">
    <property type="protein sequence ID" value="KAG9440775.1"/>
    <property type="molecule type" value="Genomic_DNA"/>
</dbReference>
<organism evidence="7 8">
    <name type="scientific">Aristolochia fimbriata</name>
    <name type="common">White veined hardy Dutchman's pipe vine</name>
    <dbReference type="NCBI Taxonomy" id="158543"/>
    <lineage>
        <taxon>Eukaryota</taxon>
        <taxon>Viridiplantae</taxon>
        <taxon>Streptophyta</taxon>
        <taxon>Embryophyta</taxon>
        <taxon>Tracheophyta</taxon>
        <taxon>Spermatophyta</taxon>
        <taxon>Magnoliopsida</taxon>
        <taxon>Magnoliidae</taxon>
        <taxon>Piperales</taxon>
        <taxon>Aristolochiaceae</taxon>
        <taxon>Aristolochia</taxon>
    </lineage>
</organism>
<dbReference type="Proteomes" id="UP000825729">
    <property type="component" value="Unassembled WGS sequence"/>
</dbReference>
<evidence type="ECO:0000259" key="6">
    <source>
        <dbReference type="PROSITE" id="PS50863"/>
    </source>
</evidence>
<dbReference type="Pfam" id="PF02362">
    <property type="entry name" value="B3"/>
    <property type="match status" value="2"/>
</dbReference>
<name>A0AAV7DVV0_ARIFI</name>
<dbReference type="InterPro" id="IPR003340">
    <property type="entry name" value="B3_DNA-bd"/>
</dbReference>
<dbReference type="GO" id="GO:0003677">
    <property type="term" value="F:DNA binding"/>
    <property type="evidence" value="ECO:0007669"/>
    <property type="project" value="UniProtKB-KW"/>
</dbReference>
<keyword evidence="2" id="KW-0805">Transcription regulation</keyword>
<dbReference type="SMART" id="SM01019">
    <property type="entry name" value="B3"/>
    <property type="match status" value="2"/>
</dbReference>
<comment type="caution">
    <text evidence="7">The sequence shown here is derived from an EMBL/GenBank/DDBJ whole genome shotgun (WGS) entry which is preliminary data.</text>
</comment>
<evidence type="ECO:0000256" key="1">
    <source>
        <dbReference type="ARBA" id="ARBA00004123"/>
    </source>
</evidence>
<evidence type="ECO:0000313" key="7">
    <source>
        <dbReference type="EMBL" id="KAG9440775.1"/>
    </source>
</evidence>
<comment type="subcellular location">
    <subcellularLocation>
        <location evidence="1">Nucleus</location>
    </subcellularLocation>
</comment>
<dbReference type="PANTHER" id="PTHR31391">
    <property type="entry name" value="B3 DOMAIN-CONTAINING PROTEIN OS11G0197600-RELATED"/>
    <property type="match status" value="1"/>
</dbReference>
<keyword evidence="3" id="KW-0238">DNA-binding</keyword>
<keyword evidence="8" id="KW-1185">Reference proteome</keyword>
<evidence type="ECO:0000313" key="8">
    <source>
        <dbReference type="Proteomes" id="UP000825729"/>
    </source>
</evidence>
<keyword evidence="5" id="KW-0539">Nucleus</keyword>
<proteinExistence type="predicted"/>
<gene>
    <name evidence="7" type="ORF">H6P81_020940</name>
</gene>
<evidence type="ECO:0000256" key="2">
    <source>
        <dbReference type="ARBA" id="ARBA00023015"/>
    </source>
</evidence>
<evidence type="ECO:0000256" key="5">
    <source>
        <dbReference type="ARBA" id="ARBA00023242"/>
    </source>
</evidence>
<dbReference type="Gene3D" id="2.40.330.10">
    <property type="entry name" value="DNA-binding pseudobarrel domain"/>
    <property type="match status" value="2"/>
</dbReference>
<dbReference type="SUPFAM" id="SSF101936">
    <property type="entry name" value="DNA-binding pseudobarrel domain"/>
    <property type="match status" value="2"/>
</dbReference>
<reference evidence="7 8" key="1">
    <citation type="submission" date="2021-07" db="EMBL/GenBank/DDBJ databases">
        <title>The Aristolochia fimbriata genome: insights into angiosperm evolution, floral development and chemical biosynthesis.</title>
        <authorList>
            <person name="Jiao Y."/>
        </authorList>
    </citation>
    <scope>NUCLEOTIDE SEQUENCE [LARGE SCALE GENOMIC DNA]</scope>
    <source>
        <strain evidence="7">IBCAS-2021</strain>
        <tissue evidence="7">Leaf</tissue>
    </source>
</reference>
<evidence type="ECO:0000256" key="4">
    <source>
        <dbReference type="ARBA" id="ARBA00023163"/>
    </source>
</evidence>
<dbReference type="PROSITE" id="PS50863">
    <property type="entry name" value="B3"/>
    <property type="match status" value="2"/>
</dbReference>
<dbReference type="PANTHER" id="PTHR31391:SF106">
    <property type="entry name" value="B3 DOMAIN-CONTAINING PROTEIN OS01G0723500"/>
    <property type="match status" value="1"/>
</dbReference>
<accession>A0AAV7DVV0</accession>
<sequence>MEAERVDDQIDRPHFFRIMMGNFAKHLRIPPAFTKFVSAKASKDVTLVGPSGKNRRVKLDMRGKNYTYLKDGWQDFVKDHSLQEYDLLVFRYNGEEHFNVQIFDKTACEKEDALINKRSRPNSKPCEGRKKRVRLERSGFLDSGHISQQKSGFDDVQDSSLAHGVDKVTSMSERDVIQENVVVNAKISSRSTVFKEENPKNLDEAKFFTSKNPYIKVQMSGVNVRRGYTVHIPAAFSRKYLPRLSGDMRLRGPQKRCWVVRYISGKSRDTLSGGWTAFVRDNKLKEGMLCIFELTAPLEMEVHIFHHVP</sequence>
<feature type="domain" description="TF-B3" evidence="6">
    <location>
        <begin position="215"/>
        <end position="308"/>
    </location>
</feature>